<evidence type="ECO:0000259" key="18">
    <source>
        <dbReference type="PROSITE" id="PS50054"/>
    </source>
</evidence>
<gene>
    <name evidence="20" type="ORF">CUNI_LOCUS17327</name>
</gene>
<dbReference type="InterPro" id="IPR020422">
    <property type="entry name" value="TYR_PHOSPHATASE_DUAL_dom"/>
</dbReference>
<dbReference type="PROSITE" id="PS00383">
    <property type="entry name" value="TYR_PHOSPHATASE_1"/>
    <property type="match status" value="1"/>
</dbReference>
<dbReference type="GO" id="GO:0005737">
    <property type="term" value="C:cytoplasm"/>
    <property type="evidence" value="ECO:0007669"/>
    <property type="project" value="UniProtKB-ARBA"/>
</dbReference>
<dbReference type="GO" id="GO:0008654">
    <property type="term" value="P:phospholipid biosynthetic process"/>
    <property type="evidence" value="ECO:0007669"/>
    <property type="project" value="UniProtKB-KW"/>
</dbReference>
<dbReference type="GO" id="GO:0016020">
    <property type="term" value="C:membrane"/>
    <property type="evidence" value="ECO:0007669"/>
    <property type="project" value="UniProtKB-SubCell"/>
</dbReference>
<dbReference type="FunFam" id="3.90.190.10:FF:000060">
    <property type="entry name" value="Phosphatidylglycerophosphatase and protein-tyrosine phosphatase 1"/>
    <property type="match status" value="1"/>
</dbReference>
<dbReference type="PROSITE" id="PS50056">
    <property type="entry name" value="TYR_PHOSPHATASE_2"/>
    <property type="match status" value="1"/>
</dbReference>
<dbReference type="PANTHER" id="PTHR46712:SF1">
    <property type="entry name" value="PHOSPHATIDYLGLYCEROPHOSPHATASE AND PROTEIN-TYROSINE PHOSPHATASE 1"/>
    <property type="match status" value="1"/>
</dbReference>
<dbReference type="CDD" id="cd14524">
    <property type="entry name" value="PTPMT1"/>
    <property type="match status" value="1"/>
</dbReference>
<feature type="domain" description="Tyrosine-protein phosphatase" evidence="18">
    <location>
        <begin position="25"/>
        <end position="176"/>
    </location>
</feature>
<protein>
    <recommendedName>
        <fullName evidence="17">Phosphatidylglycerophosphatase and protein-tyrosine phosphatase 1</fullName>
        <ecNumber evidence="11">3.1.3.27</ecNumber>
    </recommendedName>
</protein>
<reference evidence="20" key="1">
    <citation type="submission" date="2021-04" db="EMBL/GenBank/DDBJ databases">
        <authorList>
            <consortium name="Molecular Ecology Group"/>
        </authorList>
    </citation>
    <scope>NUCLEOTIDE SEQUENCE</scope>
</reference>
<dbReference type="PROSITE" id="PS50054">
    <property type="entry name" value="TYR_PHOSPHATASE_DUAL"/>
    <property type="match status" value="1"/>
</dbReference>
<keyword evidence="7" id="KW-0472">Membrane</keyword>
<evidence type="ECO:0000256" key="16">
    <source>
        <dbReference type="ARBA" id="ARBA00052780"/>
    </source>
</evidence>
<keyword evidence="6" id="KW-0443">Lipid metabolism</keyword>
<dbReference type="OrthoDB" id="273181at2759"/>
<dbReference type="Proteomes" id="UP000678393">
    <property type="component" value="Unassembled WGS sequence"/>
</dbReference>
<dbReference type="GO" id="GO:0004721">
    <property type="term" value="F:phosphoprotein phosphatase activity"/>
    <property type="evidence" value="ECO:0007669"/>
    <property type="project" value="UniProtKB-KW"/>
</dbReference>
<feature type="domain" description="Tyrosine specific protein phosphatases" evidence="19">
    <location>
        <begin position="97"/>
        <end position="165"/>
    </location>
</feature>
<evidence type="ECO:0000256" key="1">
    <source>
        <dbReference type="ARBA" id="ARBA00004370"/>
    </source>
</evidence>
<dbReference type="GO" id="GO:0008962">
    <property type="term" value="F:phosphatidylglycerophosphatase activity"/>
    <property type="evidence" value="ECO:0007669"/>
    <property type="project" value="UniProtKB-EC"/>
</dbReference>
<keyword evidence="3" id="KW-0444">Lipid biosynthesis</keyword>
<dbReference type="AlphaFoldDB" id="A0A8S3ZQL0"/>
<dbReference type="EMBL" id="CAJHNH020004879">
    <property type="protein sequence ID" value="CAG5131769.1"/>
    <property type="molecule type" value="Genomic_DNA"/>
</dbReference>
<evidence type="ECO:0000256" key="12">
    <source>
        <dbReference type="ARBA" id="ARBA00050944"/>
    </source>
</evidence>
<evidence type="ECO:0000256" key="6">
    <source>
        <dbReference type="ARBA" id="ARBA00023098"/>
    </source>
</evidence>
<evidence type="ECO:0000256" key="14">
    <source>
        <dbReference type="ARBA" id="ARBA00052505"/>
    </source>
</evidence>
<keyword evidence="21" id="KW-1185">Reference proteome</keyword>
<evidence type="ECO:0000256" key="8">
    <source>
        <dbReference type="ARBA" id="ARBA00023209"/>
    </source>
</evidence>
<dbReference type="InterPro" id="IPR029021">
    <property type="entry name" value="Prot-tyrosine_phosphatase-like"/>
</dbReference>
<dbReference type="EC" id="3.1.3.27" evidence="11"/>
<dbReference type="SUPFAM" id="SSF52799">
    <property type="entry name" value="(Phosphotyrosine protein) phosphatases II"/>
    <property type="match status" value="1"/>
</dbReference>
<keyword evidence="8" id="KW-0594">Phospholipid biosynthesis</keyword>
<evidence type="ECO:0000256" key="7">
    <source>
        <dbReference type="ARBA" id="ARBA00023136"/>
    </source>
</evidence>
<evidence type="ECO:0000256" key="9">
    <source>
        <dbReference type="ARBA" id="ARBA00023264"/>
    </source>
</evidence>
<evidence type="ECO:0000256" key="2">
    <source>
        <dbReference type="ARBA" id="ARBA00005189"/>
    </source>
</evidence>
<comment type="catalytic activity">
    <reaction evidence="13">
        <text>a 1-acyl-2-hexanoyl-sn-glycero-3-phospho-(1D-myo-inositol-5-phosphate) + H2O = a 1-acyl-2-hexanoyl-sn-glycero-3-phospho-(1D-myo-inositol) + phosphate</text>
        <dbReference type="Rhea" id="RHEA:42320"/>
        <dbReference type="ChEBI" id="CHEBI:15377"/>
        <dbReference type="ChEBI" id="CHEBI:43474"/>
        <dbReference type="ChEBI" id="CHEBI:78930"/>
        <dbReference type="ChEBI" id="CHEBI:78931"/>
    </reaction>
    <physiologicalReaction direction="left-to-right" evidence="13">
        <dbReference type="Rhea" id="RHEA:42321"/>
    </physiologicalReaction>
</comment>
<dbReference type="InterPro" id="IPR000387">
    <property type="entry name" value="Tyr_Pase_dom"/>
</dbReference>
<dbReference type="Gene3D" id="3.90.190.10">
    <property type="entry name" value="Protein tyrosine phosphatase superfamily"/>
    <property type="match status" value="1"/>
</dbReference>
<evidence type="ECO:0000313" key="20">
    <source>
        <dbReference type="EMBL" id="CAG5131769.1"/>
    </source>
</evidence>
<comment type="catalytic activity">
    <reaction evidence="15">
        <text>1,2-di-(9Z-octadecenoyl)-sn-glycero-3-phospho-(1'-sn-glycerol-3'-phosphate) + H2O = 1,2-di-(9Z-octadecenoyl)-sn-glycero-3-phospho-(1'-sn-glycerol) + phosphate</text>
        <dbReference type="Rhea" id="RHEA:42304"/>
        <dbReference type="ChEBI" id="CHEBI:15377"/>
        <dbReference type="ChEBI" id="CHEBI:43474"/>
        <dbReference type="ChEBI" id="CHEBI:75163"/>
        <dbReference type="ChEBI" id="CHEBI:78907"/>
    </reaction>
    <physiologicalReaction direction="left-to-right" evidence="15">
        <dbReference type="Rhea" id="RHEA:42305"/>
    </physiologicalReaction>
</comment>
<dbReference type="Pfam" id="PF00782">
    <property type="entry name" value="DSPc"/>
    <property type="match status" value="1"/>
</dbReference>
<comment type="pathway">
    <text evidence="10">Phospholipid metabolism; phosphatidylglycerol biosynthesis; phosphatidylglycerol from CDP-diacylglycerol: step 2/2.</text>
</comment>
<dbReference type="InterPro" id="IPR042165">
    <property type="entry name" value="PTPMT1"/>
</dbReference>
<comment type="caution">
    <text evidence="20">The sequence shown here is derived from an EMBL/GenBank/DDBJ whole genome shotgun (WGS) entry which is preliminary data.</text>
</comment>
<comment type="pathway">
    <text evidence="2">Lipid metabolism.</text>
</comment>
<keyword evidence="9" id="KW-1208">Phospholipid metabolism</keyword>
<evidence type="ECO:0000256" key="10">
    <source>
        <dbReference type="ARBA" id="ARBA00024192"/>
    </source>
</evidence>
<evidence type="ECO:0000256" key="5">
    <source>
        <dbReference type="ARBA" id="ARBA00022912"/>
    </source>
</evidence>
<evidence type="ECO:0000256" key="4">
    <source>
        <dbReference type="ARBA" id="ARBA00022801"/>
    </source>
</evidence>
<evidence type="ECO:0000313" key="21">
    <source>
        <dbReference type="Proteomes" id="UP000678393"/>
    </source>
</evidence>
<keyword evidence="4" id="KW-0378">Hydrolase</keyword>
<name>A0A8S3ZQL0_9EUPU</name>
<proteinExistence type="predicted"/>
<comment type="catalytic activity">
    <reaction evidence="14">
        <text>1,2-dibutyryl-sn-glycero-3-phospho-(1D-myo-inositol-5-phosphate) + H2O = 1,2-dibutyryl-sn-glycero-3-phospho-(1D-myo-inositol) + phosphate</text>
        <dbReference type="Rhea" id="RHEA:42584"/>
        <dbReference type="ChEBI" id="CHEBI:15377"/>
        <dbReference type="ChEBI" id="CHEBI:43474"/>
        <dbReference type="ChEBI" id="CHEBI:82605"/>
        <dbReference type="ChEBI" id="CHEBI:82606"/>
    </reaction>
    <physiologicalReaction direction="left-to-right" evidence="14">
        <dbReference type="Rhea" id="RHEA:42585"/>
    </physiologicalReaction>
</comment>
<evidence type="ECO:0000256" key="3">
    <source>
        <dbReference type="ARBA" id="ARBA00022516"/>
    </source>
</evidence>
<accession>A0A8S3ZQL0</accession>
<comment type="catalytic activity">
    <reaction evidence="16">
        <text>1,2-dioctanoyl-sn-glycero-3-phospho-(1D-myo-inositol-5-phosphate) + H2O = 1,2-dioctanoyl-sn-glycero-3-phospho-(1D-myo-inositol) + phosphate</text>
        <dbReference type="Rhea" id="RHEA:42308"/>
        <dbReference type="ChEBI" id="CHEBI:15377"/>
        <dbReference type="ChEBI" id="CHEBI:43474"/>
        <dbReference type="ChEBI" id="CHEBI:65221"/>
        <dbReference type="ChEBI" id="CHEBI:78911"/>
    </reaction>
    <physiologicalReaction direction="left-to-right" evidence="16">
        <dbReference type="Rhea" id="RHEA:42309"/>
    </physiologicalReaction>
</comment>
<dbReference type="PANTHER" id="PTHR46712">
    <property type="entry name" value="PHOSPHATIDYLGLYCEROPHOSPHATASE AND PROTEIN-TYROSINE PHOSPHATASE 1"/>
    <property type="match status" value="1"/>
</dbReference>
<comment type="catalytic activity">
    <reaction evidence="12">
        <text>a 1,2-diacyl-sn-glycero-3-phospho-(1'-sn-glycero-3'-phosphate) + H2O = a 1,2-diacyl-sn-glycero-3-phospho-(1'-sn-glycerol) + phosphate</text>
        <dbReference type="Rhea" id="RHEA:33751"/>
        <dbReference type="ChEBI" id="CHEBI:15377"/>
        <dbReference type="ChEBI" id="CHEBI:43474"/>
        <dbReference type="ChEBI" id="CHEBI:60110"/>
        <dbReference type="ChEBI" id="CHEBI:64716"/>
        <dbReference type="EC" id="3.1.3.27"/>
    </reaction>
    <physiologicalReaction direction="left-to-right" evidence="12">
        <dbReference type="Rhea" id="RHEA:33752"/>
    </physiologicalReaction>
</comment>
<evidence type="ECO:0000256" key="15">
    <source>
        <dbReference type="ARBA" id="ARBA00052632"/>
    </source>
</evidence>
<comment type="subcellular location">
    <subcellularLocation>
        <location evidence="1">Membrane</location>
    </subcellularLocation>
</comment>
<evidence type="ECO:0000256" key="11">
    <source>
        <dbReference type="ARBA" id="ARBA00024224"/>
    </source>
</evidence>
<dbReference type="GO" id="GO:0004439">
    <property type="term" value="F:phosphatidylinositol-4,5-bisphosphate 5-phosphatase activity"/>
    <property type="evidence" value="ECO:0007669"/>
    <property type="project" value="TreeGrafter"/>
</dbReference>
<evidence type="ECO:0000256" key="13">
    <source>
        <dbReference type="ARBA" id="ARBA00051818"/>
    </source>
</evidence>
<dbReference type="InterPro" id="IPR000340">
    <property type="entry name" value="Dual-sp_phosphatase_cat-dom"/>
</dbReference>
<dbReference type="InterPro" id="IPR044596">
    <property type="entry name" value="PTPMT1-like"/>
</dbReference>
<organism evidence="20 21">
    <name type="scientific">Candidula unifasciata</name>
    <dbReference type="NCBI Taxonomy" id="100452"/>
    <lineage>
        <taxon>Eukaryota</taxon>
        <taxon>Metazoa</taxon>
        <taxon>Spiralia</taxon>
        <taxon>Lophotrochozoa</taxon>
        <taxon>Mollusca</taxon>
        <taxon>Gastropoda</taxon>
        <taxon>Heterobranchia</taxon>
        <taxon>Euthyneura</taxon>
        <taxon>Panpulmonata</taxon>
        <taxon>Eupulmonata</taxon>
        <taxon>Stylommatophora</taxon>
        <taxon>Helicina</taxon>
        <taxon>Helicoidea</taxon>
        <taxon>Geomitridae</taxon>
        <taxon>Candidula</taxon>
    </lineage>
</organism>
<dbReference type="SMART" id="SM00195">
    <property type="entry name" value="DSPc"/>
    <property type="match status" value="1"/>
</dbReference>
<keyword evidence="5" id="KW-0904">Protein phosphatase</keyword>
<evidence type="ECO:0000259" key="19">
    <source>
        <dbReference type="PROSITE" id="PS50056"/>
    </source>
</evidence>
<dbReference type="InterPro" id="IPR016130">
    <property type="entry name" value="Tyr_Pase_AS"/>
</dbReference>
<sequence length="178" mass="20898">MWTKALFLPSLGLNALMTKIGNRRWYDRIDETVLLGALPIRSIARKLIDNENVRAMISVTEDFELRHMVFSLEELKFMGIERLQLRTTDYIGSPTQEQILQAMDFIQSHQRQNHCVYIHCKAGRTRSATVAICYVMQHNQWTPQKAIEFIKAKRPHIMLRDKQLASINSFYESYQKTH</sequence>
<evidence type="ECO:0000256" key="17">
    <source>
        <dbReference type="ARBA" id="ARBA00069309"/>
    </source>
</evidence>